<feature type="region of interest" description="Disordered" evidence="4">
    <location>
        <begin position="29"/>
        <end position="53"/>
    </location>
</feature>
<evidence type="ECO:0000313" key="6">
    <source>
        <dbReference type="EMBL" id="SMF88449.1"/>
    </source>
</evidence>
<keyword evidence="7" id="KW-1185">Reference proteome</keyword>
<protein>
    <submittedName>
        <fullName evidence="6">Multiple sugar transport system substrate-binding protein</fullName>
    </submittedName>
</protein>
<dbReference type="GO" id="GO:0055052">
    <property type="term" value="C:ATP-binding cassette (ABC) transporter complex, substrate-binding subunit-containing"/>
    <property type="evidence" value="ECO:0007669"/>
    <property type="project" value="TreeGrafter"/>
</dbReference>
<dbReference type="Gene3D" id="3.40.190.10">
    <property type="entry name" value="Periplasmic binding protein-like II"/>
    <property type="match status" value="3"/>
</dbReference>
<dbReference type="RefSeq" id="WP_208915065.1">
    <property type="nucleotide sequence ID" value="NZ_LT840184.1"/>
</dbReference>
<dbReference type="InterPro" id="IPR006059">
    <property type="entry name" value="SBP"/>
</dbReference>
<dbReference type="EMBL" id="LT840184">
    <property type="protein sequence ID" value="SMF88449.1"/>
    <property type="molecule type" value="Genomic_DNA"/>
</dbReference>
<keyword evidence="2" id="KW-0813">Transport</keyword>
<organism evidence="6 7">
    <name type="scientific">Paenibacillus uliginis N3/975</name>
    <dbReference type="NCBI Taxonomy" id="1313296"/>
    <lineage>
        <taxon>Bacteria</taxon>
        <taxon>Bacillati</taxon>
        <taxon>Bacillota</taxon>
        <taxon>Bacilli</taxon>
        <taxon>Bacillales</taxon>
        <taxon>Paenibacillaceae</taxon>
        <taxon>Paenibacillus</taxon>
    </lineage>
</organism>
<comment type="similarity">
    <text evidence="1">Belongs to the bacterial solute-binding protein 1 family.</text>
</comment>
<keyword evidence="3 5" id="KW-0732">Signal</keyword>
<name>A0A1X7HMB8_9BACL</name>
<keyword evidence="6" id="KW-0762">Sugar transport</keyword>
<dbReference type="Proteomes" id="UP000192940">
    <property type="component" value="Chromosome I"/>
</dbReference>
<evidence type="ECO:0000313" key="7">
    <source>
        <dbReference type="Proteomes" id="UP000192940"/>
    </source>
</evidence>
<feature type="signal peptide" evidence="5">
    <location>
        <begin position="1"/>
        <end position="21"/>
    </location>
</feature>
<dbReference type="Pfam" id="PF01547">
    <property type="entry name" value="SBP_bac_1"/>
    <property type="match status" value="1"/>
</dbReference>
<proteinExistence type="inferred from homology"/>
<evidence type="ECO:0000256" key="5">
    <source>
        <dbReference type="SAM" id="SignalP"/>
    </source>
</evidence>
<feature type="chain" id="PRO_5038719351" evidence="5">
    <location>
        <begin position="22"/>
        <end position="411"/>
    </location>
</feature>
<dbReference type="STRING" id="1313296.SAMN05661091_4290"/>
<dbReference type="GO" id="GO:1901982">
    <property type="term" value="F:maltose binding"/>
    <property type="evidence" value="ECO:0007669"/>
    <property type="project" value="TreeGrafter"/>
</dbReference>
<gene>
    <name evidence="6" type="ORF">SAMN05661091_4290</name>
</gene>
<sequence>MKRKNYWFLFAILLLSLTSLSPSFEFTRHIGSDPPGKEPVPPSQTPDTPESDLGPIQIAVQMDDAELDTLHQMNEQFMEKTGAEVEIIPMETLGSSEESLIQKMSLGEGPDVLFIDSHWIKSLAVKGFLRPIDASQAVVPDSQLLGGLLSSVQWNGYQWGIPFDMDPYVLAWQADEETVSELPSSRKSWQDFKKSMGKKPVFVLDPEDPYAFAAAVSALSGDPARPDKEILRMLAPPAGASWLKLTDDVAALMEEIEGDNASVAIAAYSVFRRDFPEGYRLWLPDYSKEKRKPVVRSRSVAVTSQSESSQLAMAWVSEMTSKEMERKWAESTGKLPALSDFYSITDSAINRSESWKESLDRLRSLLEREEAVKLDFGRGDGFLMYSRLVSDLLNGHMTVEEFREQYKVSSK</sequence>
<dbReference type="GO" id="GO:0042956">
    <property type="term" value="P:maltodextrin transmembrane transport"/>
    <property type="evidence" value="ECO:0007669"/>
    <property type="project" value="TreeGrafter"/>
</dbReference>
<dbReference type="PANTHER" id="PTHR30061">
    <property type="entry name" value="MALTOSE-BINDING PERIPLASMIC PROTEIN"/>
    <property type="match status" value="1"/>
</dbReference>
<evidence type="ECO:0000256" key="3">
    <source>
        <dbReference type="ARBA" id="ARBA00022729"/>
    </source>
</evidence>
<dbReference type="AlphaFoldDB" id="A0A1X7HMB8"/>
<evidence type="ECO:0000256" key="4">
    <source>
        <dbReference type="SAM" id="MobiDB-lite"/>
    </source>
</evidence>
<evidence type="ECO:0000256" key="1">
    <source>
        <dbReference type="ARBA" id="ARBA00008520"/>
    </source>
</evidence>
<dbReference type="PANTHER" id="PTHR30061:SF50">
    <property type="entry name" value="MALTOSE_MALTODEXTRIN-BINDING PERIPLASMIC PROTEIN"/>
    <property type="match status" value="1"/>
</dbReference>
<dbReference type="SUPFAM" id="SSF53850">
    <property type="entry name" value="Periplasmic binding protein-like II"/>
    <property type="match status" value="1"/>
</dbReference>
<dbReference type="GO" id="GO:0015768">
    <property type="term" value="P:maltose transport"/>
    <property type="evidence" value="ECO:0007669"/>
    <property type="project" value="TreeGrafter"/>
</dbReference>
<evidence type="ECO:0000256" key="2">
    <source>
        <dbReference type="ARBA" id="ARBA00022448"/>
    </source>
</evidence>
<reference evidence="6 7" key="1">
    <citation type="submission" date="2017-04" db="EMBL/GenBank/DDBJ databases">
        <authorList>
            <person name="Afonso C.L."/>
            <person name="Miller P.J."/>
            <person name="Scott M.A."/>
            <person name="Spackman E."/>
            <person name="Goraichik I."/>
            <person name="Dimitrov K.M."/>
            <person name="Suarez D.L."/>
            <person name="Swayne D.E."/>
        </authorList>
    </citation>
    <scope>NUCLEOTIDE SEQUENCE [LARGE SCALE GENOMIC DNA]</scope>
    <source>
        <strain evidence="6 7">N3/975</strain>
    </source>
</reference>
<accession>A0A1X7HMB8</accession>